<feature type="compositionally biased region" description="Low complexity" evidence="1">
    <location>
        <begin position="8"/>
        <end position="25"/>
    </location>
</feature>
<reference evidence="2" key="1">
    <citation type="submission" date="2022-11" db="EMBL/GenBank/DDBJ databases">
        <authorList>
            <person name="Hyden B.L."/>
            <person name="Feng K."/>
            <person name="Yates T."/>
            <person name="Jawdy S."/>
            <person name="Smart L.B."/>
            <person name="Muchero W."/>
        </authorList>
    </citation>
    <scope>NUCLEOTIDE SEQUENCE</scope>
    <source>
        <tissue evidence="2">Shoot tip</tissue>
    </source>
</reference>
<protein>
    <submittedName>
        <fullName evidence="2">ELECTRON CARRIER/IRON ION-BINDING PROTEIN</fullName>
    </submittedName>
</protein>
<dbReference type="PANTHER" id="PTHR35696:SF1">
    <property type="entry name" value="ELECTRON CARRIER_IRON ION-BINDING PROTEIN"/>
    <property type="match status" value="1"/>
</dbReference>
<gene>
    <name evidence="2" type="ORF">OIU79_010654</name>
</gene>
<dbReference type="EMBL" id="JAPFFK010000016">
    <property type="protein sequence ID" value="KAJ6706041.1"/>
    <property type="molecule type" value="Genomic_DNA"/>
</dbReference>
<name>A0A9Q0QGT2_SALPP</name>
<sequence length="86" mass="9046">MSNNSSETGQTSISTAAGGTTSFSAPPKTLRGLNKPKCIQCGNVARSRCPYQSCKSCCSRAQNPCHIHVLGGSLSYYGTKQLMGQT</sequence>
<organism evidence="2 3">
    <name type="scientific">Salix purpurea</name>
    <name type="common">Purple osier willow</name>
    <dbReference type="NCBI Taxonomy" id="77065"/>
    <lineage>
        <taxon>Eukaryota</taxon>
        <taxon>Viridiplantae</taxon>
        <taxon>Streptophyta</taxon>
        <taxon>Embryophyta</taxon>
        <taxon>Tracheophyta</taxon>
        <taxon>Spermatophyta</taxon>
        <taxon>Magnoliopsida</taxon>
        <taxon>eudicotyledons</taxon>
        <taxon>Gunneridae</taxon>
        <taxon>Pentapetalae</taxon>
        <taxon>rosids</taxon>
        <taxon>fabids</taxon>
        <taxon>Malpighiales</taxon>
        <taxon>Salicaceae</taxon>
        <taxon>Saliceae</taxon>
        <taxon>Salix</taxon>
    </lineage>
</organism>
<reference evidence="2" key="2">
    <citation type="journal article" date="2023" name="Int. J. Mol. Sci.">
        <title>De Novo Assembly and Annotation of 11 Diverse Shrub Willow (Salix) Genomes Reveals Novel Gene Organization in Sex-Linked Regions.</title>
        <authorList>
            <person name="Hyden B."/>
            <person name="Feng K."/>
            <person name="Yates T.B."/>
            <person name="Jawdy S."/>
            <person name="Cereghino C."/>
            <person name="Smart L.B."/>
            <person name="Muchero W."/>
        </authorList>
    </citation>
    <scope>NUCLEOTIDE SEQUENCE</scope>
    <source>
        <tissue evidence="2">Shoot tip</tissue>
    </source>
</reference>
<dbReference type="Proteomes" id="UP001151532">
    <property type="component" value="Chromosome 3"/>
</dbReference>
<accession>A0A9Q0QGT2</accession>
<evidence type="ECO:0000256" key="1">
    <source>
        <dbReference type="SAM" id="MobiDB-lite"/>
    </source>
</evidence>
<dbReference type="OrthoDB" id="1915989at2759"/>
<proteinExistence type="predicted"/>
<dbReference type="Pfam" id="PF05142">
    <property type="entry name" value="DUF702"/>
    <property type="match status" value="1"/>
</dbReference>
<feature type="region of interest" description="Disordered" evidence="1">
    <location>
        <begin position="1"/>
        <end position="32"/>
    </location>
</feature>
<dbReference type="AlphaFoldDB" id="A0A9Q0QGT2"/>
<evidence type="ECO:0000313" key="3">
    <source>
        <dbReference type="Proteomes" id="UP001151532"/>
    </source>
</evidence>
<evidence type="ECO:0000313" key="2">
    <source>
        <dbReference type="EMBL" id="KAJ6706041.1"/>
    </source>
</evidence>
<keyword evidence="3" id="KW-1185">Reference proteome</keyword>
<dbReference type="PANTHER" id="PTHR35696">
    <property type="entry name" value="ELECTRON CARRIER/IRON ION-BINDING PROTEIN"/>
    <property type="match status" value="1"/>
</dbReference>
<comment type="caution">
    <text evidence="2">The sequence shown here is derived from an EMBL/GenBank/DDBJ whole genome shotgun (WGS) entry which is preliminary data.</text>
</comment>